<dbReference type="AlphaFoldDB" id="A0A9W7E3I3"/>
<organism evidence="1 2">
    <name type="scientific">Triparma laevis f. inornata</name>
    <dbReference type="NCBI Taxonomy" id="1714386"/>
    <lineage>
        <taxon>Eukaryota</taxon>
        <taxon>Sar</taxon>
        <taxon>Stramenopiles</taxon>
        <taxon>Ochrophyta</taxon>
        <taxon>Bolidophyceae</taxon>
        <taxon>Parmales</taxon>
        <taxon>Triparmaceae</taxon>
        <taxon>Triparma</taxon>
    </lineage>
</organism>
<comment type="caution">
    <text evidence="1">The sequence shown here is derived from an EMBL/GenBank/DDBJ whole genome shotgun (WGS) entry which is preliminary data.</text>
</comment>
<protein>
    <submittedName>
        <fullName evidence="1">Uncharacterized protein</fullName>
    </submittedName>
</protein>
<dbReference type="EMBL" id="BLQM01000125">
    <property type="protein sequence ID" value="GMH66769.1"/>
    <property type="molecule type" value="Genomic_DNA"/>
</dbReference>
<reference evidence="2" key="1">
    <citation type="journal article" date="2023" name="Commun. Biol.">
        <title>Genome analysis of Parmales, the sister group of diatoms, reveals the evolutionary specialization of diatoms from phago-mixotrophs to photoautotrophs.</title>
        <authorList>
            <person name="Ban H."/>
            <person name="Sato S."/>
            <person name="Yoshikawa S."/>
            <person name="Yamada K."/>
            <person name="Nakamura Y."/>
            <person name="Ichinomiya M."/>
            <person name="Sato N."/>
            <person name="Blanc-Mathieu R."/>
            <person name="Endo H."/>
            <person name="Kuwata A."/>
            <person name="Ogata H."/>
        </authorList>
    </citation>
    <scope>NUCLEOTIDE SEQUENCE [LARGE SCALE GENOMIC DNA]</scope>
</reference>
<name>A0A9W7E3I3_9STRA</name>
<evidence type="ECO:0000313" key="1">
    <source>
        <dbReference type="EMBL" id="GMH66769.1"/>
    </source>
</evidence>
<evidence type="ECO:0000313" key="2">
    <source>
        <dbReference type="Proteomes" id="UP001162640"/>
    </source>
</evidence>
<gene>
    <name evidence="1" type="ORF">TL16_g04501</name>
</gene>
<proteinExistence type="predicted"/>
<dbReference type="Proteomes" id="UP001162640">
    <property type="component" value="Unassembled WGS sequence"/>
</dbReference>
<sequence length="99" mass="11684">MMTPWICERLVEKYEEKSVKRPEWMNSKNDGKFTKRIAKIYAWKGTDREEVDKELTKLFGRSGADLEEGVDEQRSFIPSKKSKWKIDVSAKERTEEAQP</sequence>
<accession>A0A9W7E3I3</accession>